<keyword evidence="2" id="KW-1185">Reference proteome</keyword>
<protein>
    <submittedName>
        <fullName evidence="1">Uncharacterized protein</fullName>
    </submittedName>
</protein>
<organism evidence="1 2">
    <name type="scientific">Rhizophagus irregularis (strain DAOM 181602 / DAOM 197198 / MUCL 43194)</name>
    <name type="common">Arbuscular mycorrhizal fungus</name>
    <name type="synonym">Glomus intraradices</name>
    <dbReference type="NCBI Taxonomy" id="747089"/>
    <lineage>
        <taxon>Eukaryota</taxon>
        <taxon>Fungi</taxon>
        <taxon>Fungi incertae sedis</taxon>
        <taxon>Mucoromycota</taxon>
        <taxon>Glomeromycotina</taxon>
        <taxon>Glomeromycetes</taxon>
        <taxon>Glomerales</taxon>
        <taxon>Glomeraceae</taxon>
        <taxon>Rhizophagus</taxon>
    </lineage>
</organism>
<gene>
    <name evidence="1" type="ORF">GLOIN_2v1874961</name>
</gene>
<sequence length="72" mass="8912">MNGCGCAFTRKRFQDLETNIGSFGFEIWIWYRFFRLWDLDMPIWNRFFQLWDLDIPICMDPDMQISTWYTVL</sequence>
<dbReference type="EMBL" id="AUPC02000092">
    <property type="protein sequence ID" value="POG72682.1"/>
    <property type="molecule type" value="Genomic_DNA"/>
</dbReference>
<evidence type="ECO:0000313" key="2">
    <source>
        <dbReference type="Proteomes" id="UP000018888"/>
    </source>
</evidence>
<dbReference type="Proteomes" id="UP000018888">
    <property type="component" value="Unassembled WGS sequence"/>
</dbReference>
<dbReference type="AlphaFoldDB" id="A0A2P4Q507"/>
<reference evidence="1 2" key="2">
    <citation type="journal article" date="2018" name="New Phytol.">
        <title>High intraspecific genome diversity in the model arbuscular mycorrhizal symbiont Rhizophagus irregularis.</title>
        <authorList>
            <person name="Chen E.C.H."/>
            <person name="Morin E."/>
            <person name="Beaudet D."/>
            <person name="Noel J."/>
            <person name="Yildirir G."/>
            <person name="Ndikumana S."/>
            <person name="Charron P."/>
            <person name="St-Onge C."/>
            <person name="Giorgi J."/>
            <person name="Kruger M."/>
            <person name="Marton T."/>
            <person name="Ropars J."/>
            <person name="Grigoriev I.V."/>
            <person name="Hainaut M."/>
            <person name="Henrissat B."/>
            <person name="Roux C."/>
            <person name="Martin F."/>
            <person name="Corradi N."/>
        </authorList>
    </citation>
    <scope>NUCLEOTIDE SEQUENCE [LARGE SCALE GENOMIC DNA]</scope>
    <source>
        <strain evidence="1 2">DAOM 197198</strain>
    </source>
</reference>
<evidence type="ECO:0000313" key="1">
    <source>
        <dbReference type="EMBL" id="POG72682.1"/>
    </source>
</evidence>
<reference evidence="1 2" key="1">
    <citation type="journal article" date="2013" name="Proc. Natl. Acad. Sci. U.S.A.">
        <title>Genome of an arbuscular mycorrhizal fungus provides insight into the oldest plant symbiosis.</title>
        <authorList>
            <person name="Tisserant E."/>
            <person name="Malbreil M."/>
            <person name="Kuo A."/>
            <person name="Kohler A."/>
            <person name="Symeonidi A."/>
            <person name="Balestrini R."/>
            <person name="Charron P."/>
            <person name="Duensing N."/>
            <person name="Frei Dit Frey N."/>
            <person name="Gianinazzi-Pearson V."/>
            <person name="Gilbert L.B."/>
            <person name="Handa Y."/>
            <person name="Herr J.R."/>
            <person name="Hijri M."/>
            <person name="Koul R."/>
            <person name="Kawaguchi M."/>
            <person name="Krajinski F."/>
            <person name="Lammers P.J."/>
            <person name="Masclaux F.G."/>
            <person name="Murat C."/>
            <person name="Morin E."/>
            <person name="Ndikumana S."/>
            <person name="Pagni M."/>
            <person name="Petitpierre D."/>
            <person name="Requena N."/>
            <person name="Rosikiewicz P."/>
            <person name="Riley R."/>
            <person name="Saito K."/>
            <person name="San Clemente H."/>
            <person name="Shapiro H."/>
            <person name="van Tuinen D."/>
            <person name="Becard G."/>
            <person name="Bonfante P."/>
            <person name="Paszkowski U."/>
            <person name="Shachar-Hill Y.Y."/>
            <person name="Tuskan G.A."/>
            <person name="Young P.W."/>
            <person name="Sanders I.R."/>
            <person name="Henrissat B."/>
            <person name="Rensing S.A."/>
            <person name="Grigoriev I.V."/>
            <person name="Corradi N."/>
            <person name="Roux C."/>
            <person name="Martin F."/>
        </authorList>
    </citation>
    <scope>NUCLEOTIDE SEQUENCE [LARGE SCALE GENOMIC DNA]</scope>
    <source>
        <strain evidence="1 2">DAOM 197198</strain>
    </source>
</reference>
<proteinExistence type="predicted"/>
<accession>A0A2P4Q507</accession>
<comment type="caution">
    <text evidence="1">The sequence shown here is derived from an EMBL/GenBank/DDBJ whole genome shotgun (WGS) entry which is preliminary data.</text>
</comment>
<name>A0A2P4Q507_RHIID</name>